<proteinExistence type="predicted"/>
<feature type="non-terminal residue" evidence="1">
    <location>
        <position position="1"/>
    </location>
</feature>
<evidence type="ECO:0000313" key="2">
    <source>
        <dbReference type="Proteomes" id="UP001239213"/>
    </source>
</evidence>
<dbReference type="AlphaFoldDB" id="A0AAI9TVH1"/>
<dbReference type="EMBL" id="MPDP01000324">
    <property type="protein sequence ID" value="KAK1445356.1"/>
    <property type="molecule type" value="Genomic_DNA"/>
</dbReference>
<accession>A0AAI9TVH1</accession>
<reference evidence="1" key="1">
    <citation type="submission" date="2016-11" db="EMBL/GenBank/DDBJ databases">
        <title>The genome sequence of Colletotrichum cuscutae.</title>
        <authorList>
            <person name="Baroncelli R."/>
        </authorList>
    </citation>
    <scope>NUCLEOTIDE SEQUENCE</scope>
    <source>
        <strain evidence="1">IMI 304802</strain>
    </source>
</reference>
<gene>
    <name evidence="1" type="ORF">CCUS01_12683</name>
</gene>
<sequence>CVSSSYSFSLRCSSAASTPSCVSRSAAQRLTRTHLVLMGDVSGCRTAVPRIRMAATSCAATSVAGLVEDGWRTAPTAIAIVRRETIGAQFTFIPIAYLLLNNTNRTCFGSIVQSRLRECTIITKSPCCAHAFLPRRSLDALCS</sequence>
<organism evidence="1 2">
    <name type="scientific">Colletotrichum cuscutae</name>
    <dbReference type="NCBI Taxonomy" id="1209917"/>
    <lineage>
        <taxon>Eukaryota</taxon>
        <taxon>Fungi</taxon>
        <taxon>Dikarya</taxon>
        <taxon>Ascomycota</taxon>
        <taxon>Pezizomycotina</taxon>
        <taxon>Sordariomycetes</taxon>
        <taxon>Hypocreomycetidae</taxon>
        <taxon>Glomerellales</taxon>
        <taxon>Glomerellaceae</taxon>
        <taxon>Colletotrichum</taxon>
        <taxon>Colletotrichum acutatum species complex</taxon>
    </lineage>
</organism>
<comment type="caution">
    <text evidence="1">The sequence shown here is derived from an EMBL/GenBank/DDBJ whole genome shotgun (WGS) entry which is preliminary data.</text>
</comment>
<protein>
    <submittedName>
        <fullName evidence="1">Uncharacterized protein</fullName>
    </submittedName>
</protein>
<name>A0AAI9TVH1_9PEZI</name>
<dbReference type="Proteomes" id="UP001239213">
    <property type="component" value="Unassembled WGS sequence"/>
</dbReference>
<evidence type="ECO:0000313" key="1">
    <source>
        <dbReference type="EMBL" id="KAK1445356.1"/>
    </source>
</evidence>
<keyword evidence="2" id="KW-1185">Reference proteome</keyword>